<sequence>MPGLPWQASDRVQYTAGPSESLHYREAKALKVLIKWPKWTRWVSHLAFYTGEGKDLELLDVVPVNWWTGKAKLNFEKLKGHGKTSEDPLLVESRYKTIFDVVGLGSLDLVIGKMEVMGPSHEIAEAKQAATEEAEAQQAAAEEAEAEVPLSEKAKAEESAPEKPEAEEPPCEEAEAKVPAPEKAQAGLPCADEAEASE</sequence>
<protein>
    <submittedName>
        <fullName evidence="2">G11487 protein</fullName>
    </submittedName>
</protein>
<feature type="compositionally biased region" description="Low complexity" evidence="1">
    <location>
        <begin position="130"/>
        <end position="141"/>
    </location>
</feature>
<keyword evidence="3" id="KW-1185">Reference proteome</keyword>
<reference evidence="2 3" key="1">
    <citation type="submission" date="2024-06" db="EMBL/GenBank/DDBJ databases">
        <authorList>
            <person name="Kraege A."/>
            <person name="Thomma B."/>
        </authorList>
    </citation>
    <scope>NUCLEOTIDE SEQUENCE [LARGE SCALE GENOMIC DNA]</scope>
</reference>
<dbReference type="EMBL" id="CAXHTA020000018">
    <property type="protein sequence ID" value="CAL5228368.1"/>
    <property type="molecule type" value="Genomic_DNA"/>
</dbReference>
<comment type="caution">
    <text evidence="2">The sequence shown here is derived from an EMBL/GenBank/DDBJ whole genome shotgun (WGS) entry which is preliminary data.</text>
</comment>
<name>A0ABP1GDR4_9CHLO</name>
<organism evidence="2 3">
    <name type="scientific">Coccomyxa viridis</name>
    <dbReference type="NCBI Taxonomy" id="1274662"/>
    <lineage>
        <taxon>Eukaryota</taxon>
        <taxon>Viridiplantae</taxon>
        <taxon>Chlorophyta</taxon>
        <taxon>core chlorophytes</taxon>
        <taxon>Trebouxiophyceae</taxon>
        <taxon>Trebouxiophyceae incertae sedis</taxon>
        <taxon>Coccomyxaceae</taxon>
        <taxon>Coccomyxa</taxon>
    </lineage>
</organism>
<evidence type="ECO:0000313" key="3">
    <source>
        <dbReference type="Proteomes" id="UP001497392"/>
    </source>
</evidence>
<gene>
    <name evidence="2" type="primary">g11487</name>
    <name evidence="2" type="ORF">VP750_LOCUS10274</name>
</gene>
<evidence type="ECO:0000313" key="2">
    <source>
        <dbReference type="EMBL" id="CAL5228368.1"/>
    </source>
</evidence>
<accession>A0ABP1GDR4</accession>
<feature type="region of interest" description="Disordered" evidence="1">
    <location>
        <begin position="130"/>
        <end position="198"/>
    </location>
</feature>
<proteinExistence type="predicted"/>
<feature type="compositionally biased region" description="Basic and acidic residues" evidence="1">
    <location>
        <begin position="150"/>
        <end position="166"/>
    </location>
</feature>
<dbReference type="Proteomes" id="UP001497392">
    <property type="component" value="Unassembled WGS sequence"/>
</dbReference>
<evidence type="ECO:0000256" key="1">
    <source>
        <dbReference type="SAM" id="MobiDB-lite"/>
    </source>
</evidence>